<keyword evidence="5" id="KW-1185">Reference proteome</keyword>
<dbReference type="PANTHER" id="PTHR34512:SF30">
    <property type="entry name" value="OUTER MEMBRANE PROTEIN ASSEMBLY FACTOR BAMB"/>
    <property type="match status" value="1"/>
</dbReference>
<organism evidence="4 5">
    <name type="scientific">Lignipirellula cremea</name>
    <dbReference type="NCBI Taxonomy" id="2528010"/>
    <lineage>
        <taxon>Bacteria</taxon>
        <taxon>Pseudomonadati</taxon>
        <taxon>Planctomycetota</taxon>
        <taxon>Planctomycetia</taxon>
        <taxon>Pirellulales</taxon>
        <taxon>Pirellulaceae</taxon>
        <taxon>Lignipirellula</taxon>
    </lineage>
</organism>
<dbReference type="Gene3D" id="2.130.10.10">
    <property type="entry name" value="YVTN repeat-like/Quinoprotein amine dehydrogenase"/>
    <property type="match status" value="1"/>
</dbReference>
<reference evidence="4 5" key="1">
    <citation type="submission" date="2019-02" db="EMBL/GenBank/DDBJ databases">
        <title>Deep-cultivation of Planctomycetes and their phenomic and genomic characterization uncovers novel biology.</title>
        <authorList>
            <person name="Wiegand S."/>
            <person name="Jogler M."/>
            <person name="Boedeker C."/>
            <person name="Pinto D."/>
            <person name="Vollmers J."/>
            <person name="Rivas-Marin E."/>
            <person name="Kohn T."/>
            <person name="Peeters S.H."/>
            <person name="Heuer A."/>
            <person name="Rast P."/>
            <person name="Oberbeckmann S."/>
            <person name="Bunk B."/>
            <person name="Jeske O."/>
            <person name="Meyerdierks A."/>
            <person name="Storesund J.E."/>
            <person name="Kallscheuer N."/>
            <person name="Luecker S."/>
            <person name="Lage O.M."/>
            <person name="Pohl T."/>
            <person name="Merkel B.J."/>
            <person name="Hornburger P."/>
            <person name="Mueller R.-W."/>
            <person name="Bruemmer F."/>
            <person name="Labrenz M."/>
            <person name="Spormann A.M."/>
            <person name="Op den Camp H."/>
            <person name="Overmann J."/>
            <person name="Amann R."/>
            <person name="Jetten M.S.M."/>
            <person name="Mascher T."/>
            <person name="Medema M.H."/>
            <person name="Devos D.P."/>
            <person name="Kaster A.-K."/>
            <person name="Ovreas L."/>
            <person name="Rohde M."/>
            <person name="Galperin M.Y."/>
            <person name="Jogler C."/>
        </authorList>
    </citation>
    <scope>NUCLEOTIDE SEQUENCE [LARGE SCALE GENOMIC DNA]</scope>
    <source>
        <strain evidence="4 5">Pla85_3_4</strain>
    </source>
</reference>
<dbReference type="Pfam" id="PF13360">
    <property type="entry name" value="PQQ_2"/>
    <property type="match status" value="1"/>
</dbReference>
<feature type="chain" id="PRO_5021769765" evidence="2">
    <location>
        <begin position="27"/>
        <end position="707"/>
    </location>
</feature>
<dbReference type="InterPro" id="IPR011047">
    <property type="entry name" value="Quinoprotein_ADH-like_sf"/>
</dbReference>
<dbReference type="SUPFAM" id="SSF50998">
    <property type="entry name" value="Quinoprotein alcohol dehydrogenase-like"/>
    <property type="match status" value="1"/>
</dbReference>
<accession>A0A518DXM5</accession>
<dbReference type="SMART" id="SM00564">
    <property type="entry name" value="PQQ"/>
    <property type="match status" value="3"/>
</dbReference>
<dbReference type="InterPro" id="IPR018391">
    <property type="entry name" value="PQQ_b-propeller_rpt"/>
</dbReference>
<feature type="signal peptide" evidence="2">
    <location>
        <begin position="1"/>
        <end position="26"/>
    </location>
</feature>
<dbReference type="KEGG" id="lcre:Pla8534_43950"/>
<proteinExistence type="predicted"/>
<gene>
    <name evidence="4" type="ORF">Pla8534_43950</name>
</gene>
<dbReference type="EMBL" id="CP036433">
    <property type="protein sequence ID" value="QDU96574.1"/>
    <property type="molecule type" value="Genomic_DNA"/>
</dbReference>
<feature type="region of interest" description="Disordered" evidence="1">
    <location>
        <begin position="141"/>
        <end position="163"/>
    </location>
</feature>
<keyword evidence="2" id="KW-0732">Signal</keyword>
<evidence type="ECO:0000313" key="5">
    <source>
        <dbReference type="Proteomes" id="UP000317648"/>
    </source>
</evidence>
<protein>
    <submittedName>
        <fullName evidence="4">Outer membrane biogenesis protein BamB</fullName>
    </submittedName>
</protein>
<evidence type="ECO:0000256" key="1">
    <source>
        <dbReference type="SAM" id="MobiDB-lite"/>
    </source>
</evidence>
<name>A0A518DXM5_9BACT</name>
<evidence type="ECO:0000259" key="3">
    <source>
        <dbReference type="Pfam" id="PF13360"/>
    </source>
</evidence>
<dbReference type="AlphaFoldDB" id="A0A518DXM5"/>
<feature type="domain" description="Pyrrolo-quinoline quinone repeat" evidence="3">
    <location>
        <begin position="339"/>
        <end position="461"/>
    </location>
</feature>
<dbReference type="InterPro" id="IPR015943">
    <property type="entry name" value="WD40/YVTN_repeat-like_dom_sf"/>
</dbReference>
<feature type="region of interest" description="Disordered" evidence="1">
    <location>
        <begin position="251"/>
        <end position="270"/>
    </location>
</feature>
<dbReference type="Proteomes" id="UP000317648">
    <property type="component" value="Chromosome"/>
</dbReference>
<evidence type="ECO:0000256" key="2">
    <source>
        <dbReference type="SAM" id="SignalP"/>
    </source>
</evidence>
<dbReference type="OrthoDB" id="265514at2"/>
<dbReference type="PANTHER" id="PTHR34512">
    <property type="entry name" value="CELL SURFACE PROTEIN"/>
    <property type="match status" value="1"/>
</dbReference>
<dbReference type="RefSeq" id="WP_145055195.1">
    <property type="nucleotide sequence ID" value="NZ_CP036433.1"/>
</dbReference>
<dbReference type="InterPro" id="IPR002372">
    <property type="entry name" value="PQQ_rpt_dom"/>
</dbReference>
<evidence type="ECO:0000313" key="4">
    <source>
        <dbReference type="EMBL" id="QDU96574.1"/>
    </source>
</evidence>
<sequence precursor="true">MNYRNTVFVCAVALSVWCVGVTALTAAEAEPVATTSLSGEYWTLWLQLEQGGTDFGSKKKDRFDLPLFLGLRDGKVVVAWFVHPALAGGRVVWLDAASLKLEGDKLRGGLDGRTNRHWGDKNVHYFSYSIDAVVGDNDARKTTTSAVTERPRDPDAPVGSRPALNDINGTFSVGFVDDAGERIRFGGKLTGRILTADETAGDTLAKGEDWPHYYGDGFLFAGPAGDAKLIDDLSLARPVWKSEATIPTGYGSAPDNRYPDRAGRAGNGGGSASPVVADGCVYQFFYTPRGPVGQSKPYLENFIGKPFTGEAELLAKARELFPQRSYQQDAVLNHFRTEADEVLVCMDAATGRTLWRTTFPQRGNNFQTHKHRGHFPVALVAGGVVYQPGTTGRMYAVDEETGKVLWEYPDAQPEAHVTTQGGIDCHAPSPVLVDGVVVFAASGRVHGVDAKTGTKRWERPLWHRTSLLPWTGGDKSLVIASDRDHEKKQNFAVALDAASGEIIWRQPVSYLIDYAFPLLVGDLLVGYSLHLENVKPGENDGLAVLHAYHIAADGLKPAWTTKPLAPIIDTIGMASDGENLYVSAAREAICLKLATGETVARVENVGGARTQTAFLAAGRFIIQPEGRHGSQSFLMLDANPGNFRAFPAVQTEGSIGHHVGAEFQWRPPHTWTTAYANQPIVYPLVDGRLFVRGQDAIYCYDLRKQKP</sequence>